<reference evidence="3" key="1">
    <citation type="journal article" date="2014" name="BMC Genomics">
        <title>Genome sequencing of two Neorhizobium galegae strains reveals a noeT gene responsible for the unusual acetylation of the nodulation factors.</title>
        <authorList>
            <person name="Osterman J."/>
            <person name="Marsh J."/>
            <person name="Laine P.K."/>
            <person name="Zeng Z."/>
            <person name="Alatalo E."/>
            <person name="Sullivan J.T."/>
            <person name="Young J.P."/>
            <person name="Thomas-Oates J."/>
            <person name="Paulin L."/>
            <person name="Lindstrom K."/>
        </authorList>
    </citation>
    <scope>NUCLEOTIDE SEQUENCE [LARGE SCALE GENOMIC DNA]</scope>
    <source>
        <strain evidence="3">HAMBI 540</strain>
    </source>
</reference>
<protein>
    <recommendedName>
        <fullName evidence="4">Transmembrane protein</fullName>
    </recommendedName>
</protein>
<dbReference type="eggNOG" id="ENOG503355X">
    <property type="taxonomic scope" value="Bacteria"/>
</dbReference>
<dbReference type="EMBL" id="HG938353">
    <property type="protein sequence ID" value="CDN48902.1"/>
    <property type="molecule type" value="Genomic_DNA"/>
</dbReference>
<keyword evidence="1" id="KW-0812">Transmembrane</keyword>
<keyword evidence="1" id="KW-0472">Membrane</keyword>
<keyword evidence="3" id="KW-1185">Reference proteome</keyword>
<keyword evidence="1" id="KW-1133">Transmembrane helix</keyword>
<evidence type="ECO:0000313" key="3">
    <source>
        <dbReference type="Proteomes" id="UP000028181"/>
    </source>
</evidence>
<organism evidence="2 3">
    <name type="scientific">Neorhizobium galegae bv. orientalis str. HAMBI 540</name>
    <dbReference type="NCBI Taxonomy" id="1028800"/>
    <lineage>
        <taxon>Bacteria</taxon>
        <taxon>Pseudomonadati</taxon>
        <taxon>Pseudomonadota</taxon>
        <taxon>Alphaproteobacteria</taxon>
        <taxon>Hyphomicrobiales</taxon>
        <taxon>Rhizobiaceae</taxon>
        <taxon>Rhizobium/Agrobacterium group</taxon>
        <taxon>Neorhizobium</taxon>
    </lineage>
</organism>
<evidence type="ECO:0008006" key="4">
    <source>
        <dbReference type="Google" id="ProtNLM"/>
    </source>
</evidence>
<dbReference type="Proteomes" id="UP000028181">
    <property type="component" value="Chromosome I"/>
</dbReference>
<dbReference type="HOGENOM" id="CLU_143472_0_0_5"/>
<proteinExistence type="predicted"/>
<name>A0A068SRJ8_NEOGA</name>
<dbReference type="AlphaFoldDB" id="A0A068SRJ8"/>
<feature type="transmembrane region" description="Helical" evidence="1">
    <location>
        <begin position="44"/>
        <end position="62"/>
    </location>
</feature>
<sequence>MKLNVRSDYREIVFINPPPLGATIYSPLEDKKGKEKNMSALKKTISLGLAALSVAGALTATAPAAEARDRHRNVWPGVAAGLAGGIIGGAIIAGSQRPAYAEPEYVEPEYDYAPPPPPPVYYRRAYYRDYPPVCELEWRRNRYGEPYRVEVCSR</sequence>
<evidence type="ECO:0000256" key="1">
    <source>
        <dbReference type="SAM" id="Phobius"/>
    </source>
</evidence>
<feature type="transmembrane region" description="Helical" evidence="1">
    <location>
        <begin position="74"/>
        <end position="93"/>
    </location>
</feature>
<evidence type="ECO:0000313" key="2">
    <source>
        <dbReference type="EMBL" id="CDN48902.1"/>
    </source>
</evidence>
<dbReference type="PATRIC" id="fig|1028800.3.peg.2766"/>
<gene>
    <name evidence="2" type="ORF">RG540_CH27360</name>
</gene>
<accession>A0A068SRJ8</accession>
<dbReference type="KEGG" id="ngg:RG540_CH27360"/>